<proteinExistence type="predicted"/>
<reference evidence="1" key="1">
    <citation type="submission" date="2023-07" db="EMBL/GenBank/DDBJ databases">
        <title>Black Yeasts Isolated from many extreme environments.</title>
        <authorList>
            <person name="Coleine C."/>
            <person name="Stajich J.E."/>
            <person name="Selbmann L."/>
        </authorList>
    </citation>
    <scope>NUCLEOTIDE SEQUENCE</scope>
    <source>
        <strain evidence="1">CCFEE 5714</strain>
    </source>
</reference>
<sequence>MNLDGANDKPRLTAEQKKKNHIESEKKRREAIRAGFEKLAAIVPGCEGQARSEAIVLQKTVQFLQEQLAQKDKLRQQAFEQGMSEGDFEQVYRDIEKDAQVAAANGGSGKATSSKTEGGS</sequence>
<evidence type="ECO:0000313" key="1">
    <source>
        <dbReference type="EMBL" id="KAK3710429.1"/>
    </source>
</evidence>
<dbReference type="EMBL" id="JAUTXU010000084">
    <property type="protein sequence ID" value="KAK3710429.1"/>
    <property type="molecule type" value="Genomic_DNA"/>
</dbReference>
<evidence type="ECO:0000313" key="2">
    <source>
        <dbReference type="Proteomes" id="UP001281147"/>
    </source>
</evidence>
<dbReference type="Proteomes" id="UP001281147">
    <property type="component" value="Unassembled WGS sequence"/>
</dbReference>
<protein>
    <submittedName>
        <fullName evidence="1">Transcription factor</fullName>
    </submittedName>
</protein>
<organism evidence="1 2">
    <name type="scientific">Vermiconidia calcicola</name>
    <dbReference type="NCBI Taxonomy" id="1690605"/>
    <lineage>
        <taxon>Eukaryota</taxon>
        <taxon>Fungi</taxon>
        <taxon>Dikarya</taxon>
        <taxon>Ascomycota</taxon>
        <taxon>Pezizomycotina</taxon>
        <taxon>Dothideomycetes</taxon>
        <taxon>Dothideomycetidae</taxon>
        <taxon>Mycosphaerellales</taxon>
        <taxon>Extremaceae</taxon>
        <taxon>Vermiconidia</taxon>
    </lineage>
</organism>
<comment type="caution">
    <text evidence="1">The sequence shown here is derived from an EMBL/GenBank/DDBJ whole genome shotgun (WGS) entry which is preliminary data.</text>
</comment>
<keyword evidence="2" id="KW-1185">Reference proteome</keyword>
<accession>A0ACC3N857</accession>
<gene>
    <name evidence="1" type="primary">INO4_2</name>
    <name evidence="1" type="ORF">LTR37_010272</name>
</gene>
<name>A0ACC3N857_9PEZI</name>